<dbReference type="EMBL" id="LT962688">
    <property type="protein sequence ID" value="SOR27989.1"/>
    <property type="molecule type" value="Genomic_DNA"/>
</dbReference>
<dbReference type="Proteomes" id="UP000233769">
    <property type="component" value="Chromosome tk0001"/>
</dbReference>
<dbReference type="AlphaFoldDB" id="A0A2N9AKX1"/>
<reference evidence="3" key="1">
    <citation type="submission" date="2017-10" db="EMBL/GenBank/DDBJ databases">
        <authorList>
            <person name="Regsiter A."/>
            <person name="William W."/>
        </authorList>
    </citation>
    <scope>NUCLEOTIDE SEQUENCE [LARGE SCALE GENOMIC DNA]</scope>
</reference>
<keyword evidence="1" id="KW-0472">Membrane</keyword>
<gene>
    <name evidence="2" type="ORF">TK0001_1387</name>
</gene>
<proteinExistence type="predicted"/>
<evidence type="ECO:0000256" key="1">
    <source>
        <dbReference type="SAM" id="Phobius"/>
    </source>
</evidence>
<evidence type="ECO:0000313" key="2">
    <source>
        <dbReference type="EMBL" id="SOR27989.1"/>
    </source>
</evidence>
<sequence>MPGGGAASTLMGPPRAAALLVLAPHMPMVMQLRVSVPAVVAVTLRVMCVEMMIVVAGVRMPIHGSDRTAGQDTAEHHAGC</sequence>
<organism evidence="2 3">
    <name type="scientific">Methylorubrum extorquens</name>
    <name type="common">Methylobacterium dichloromethanicum</name>
    <name type="synonym">Methylobacterium extorquens</name>
    <dbReference type="NCBI Taxonomy" id="408"/>
    <lineage>
        <taxon>Bacteria</taxon>
        <taxon>Pseudomonadati</taxon>
        <taxon>Pseudomonadota</taxon>
        <taxon>Alphaproteobacteria</taxon>
        <taxon>Hyphomicrobiales</taxon>
        <taxon>Methylobacteriaceae</taxon>
        <taxon>Methylorubrum</taxon>
    </lineage>
</organism>
<evidence type="ECO:0000313" key="3">
    <source>
        <dbReference type="Proteomes" id="UP000233769"/>
    </source>
</evidence>
<protein>
    <submittedName>
        <fullName evidence="2">Uncharacterized protein</fullName>
    </submittedName>
</protein>
<keyword evidence="1" id="KW-0812">Transmembrane</keyword>
<keyword evidence="1" id="KW-1133">Transmembrane helix</keyword>
<name>A0A2N9AKX1_METEX</name>
<feature type="transmembrane region" description="Helical" evidence="1">
    <location>
        <begin position="34"/>
        <end position="58"/>
    </location>
</feature>
<accession>A0A2N9AKX1</accession>